<dbReference type="Proteomes" id="UP000825935">
    <property type="component" value="Chromosome 8"/>
</dbReference>
<feature type="region of interest" description="Disordered" evidence="2">
    <location>
        <begin position="219"/>
        <end position="258"/>
    </location>
</feature>
<feature type="compositionally biased region" description="Polar residues" evidence="2">
    <location>
        <begin position="164"/>
        <end position="173"/>
    </location>
</feature>
<evidence type="ECO:0000313" key="3">
    <source>
        <dbReference type="EMBL" id="KAH7431869.1"/>
    </source>
</evidence>
<dbReference type="PANTHER" id="PTHR47232">
    <property type="entry name" value="TRANSDUCIN FAMILY PROTEIN / WD-40 REPEAT FAMILY PROTEIN"/>
    <property type="match status" value="1"/>
</dbReference>
<protein>
    <submittedName>
        <fullName evidence="3">Uncharacterized protein</fullName>
    </submittedName>
</protein>
<dbReference type="SUPFAM" id="SSF50978">
    <property type="entry name" value="WD40 repeat-like"/>
    <property type="match status" value="1"/>
</dbReference>
<feature type="compositionally biased region" description="Polar residues" evidence="2">
    <location>
        <begin position="144"/>
        <end position="157"/>
    </location>
</feature>
<feature type="coiled-coil region" evidence="1">
    <location>
        <begin position="29"/>
        <end position="88"/>
    </location>
</feature>
<dbReference type="InterPro" id="IPR001680">
    <property type="entry name" value="WD40_rpt"/>
</dbReference>
<dbReference type="InterPro" id="IPR036322">
    <property type="entry name" value="WD40_repeat_dom_sf"/>
</dbReference>
<evidence type="ECO:0000256" key="2">
    <source>
        <dbReference type="SAM" id="MobiDB-lite"/>
    </source>
</evidence>
<comment type="caution">
    <text evidence="3">The sequence shown here is derived from an EMBL/GenBank/DDBJ whole genome shotgun (WGS) entry which is preliminary data.</text>
</comment>
<evidence type="ECO:0000313" key="4">
    <source>
        <dbReference type="Proteomes" id="UP000825935"/>
    </source>
</evidence>
<dbReference type="SMART" id="SM00320">
    <property type="entry name" value="WD40"/>
    <property type="match status" value="5"/>
</dbReference>
<dbReference type="EMBL" id="CM035413">
    <property type="protein sequence ID" value="KAH7431869.1"/>
    <property type="molecule type" value="Genomic_DNA"/>
</dbReference>
<dbReference type="PANTHER" id="PTHR47232:SF1">
    <property type="entry name" value="TRANSDUCIN FAMILY PROTEIN _ WD-40 REPEAT FAMILY PROTEIN"/>
    <property type="match status" value="1"/>
</dbReference>
<sequence>MRGRIDPLKPMKRFRAEDEDEHQNELSVAVRLKQAIEEQEQTFVRLVDERRVQVRRLEEQARDIQFQLVDARRKLTEAESQLKKFRDKNFRVDLTESNHTAPSEILHAKVEIHSDVWENAQADKGISNQKPVLVIPGDKSIESSGVKTQFTSTSSRFPQRDSDPSQSFVSSPTVICVKSESGSSPPPNTSSSSVLGDKSSKSSAFKTQFHFKTSDLFESNSGPASVHVKTENRGSSASRMPESSFLGSSKANNEDLVPHVGGSNAPSFLEVVNHRYLPSLHKRKLRSLCMNRNQFSSQAFATSALDGVINTWEIKDKGEGLALRTSIHCLSTTQKRWPEDLEWHPSGESIYACYSADAKDDQVAIIDLSADDKVKFLKERPHEKGIVNSITFLPWSEGGMFSTAGCDHAVVLWKEKETGVWKADALHRALHSSAVMSAVGMRNKPLIISVGMDKRVIGFDTEHAREEFRYILDNKALRMLSNPVDWNLYMVQTGTPGSQLRLFDVRSQRRELSAFGWRQDATESQSAHVHPSWSPCGIFIASGCADPKIHVFDIRYNGKEPSQTIKAHQRRVFKACWHHTFPLLISISSDLNVGLIKHRV</sequence>
<evidence type="ECO:0000256" key="1">
    <source>
        <dbReference type="SAM" id="Coils"/>
    </source>
</evidence>
<proteinExistence type="predicted"/>
<gene>
    <name evidence="3" type="ORF">KP509_08G070600</name>
</gene>
<keyword evidence="4" id="KW-1185">Reference proteome</keyword>
<dbReference type="OMA" id="WPESISW"/>
<feature type="compositionally biased region" description="Low complexity" evidence="2">
    <location>
        <begin position="179"/>
        <end position="199"/>
    </location>
</feature>
<dbReference type="AlphaFoldDB" id="A0A8T2UHG9"/>
<feature type="region of interest" description="Disordered" evidence="2">
    <location>
        <begin position="144"/>
        <end position="199"/>
    </location>
</feature>
<keyword evidence="1" id="KW-0175">Coiled coil</keyword>
<name>A0A8T2UHG9_CERRI</name>
<dbReference type="Pfam" id="PF00400">
    <property type="entry name" value="WD40"/>
    <property type="match status" value="1"/>
</dbReference>
<feature type="region of interest" description="Disordered" evidence="2">
    <location>
        <begin position="1"/>
        <end position="22"/>
    </location>
</feature>
<reference evidence="3" key="1">
    <citation type="submission" date="2021-08" db="EMBL/GenBank/DDBJ databases">
        <title>WGS assembly of Ceratopteris richardii.</title>
        <authorList>
            <person name="Marchant D.B."/>
            <person name="Chen G."/>
            <person name="Jenkins J."/>
            <person name="Shu S."/>
            <person name="Leebens-Mack J."/>
            <person name="Grimwood J."/>
            <person name="Schmutz J."/>
            <person name="Soltis P."/>
            <person name="Soltis D."/>
            <person name="Chen Z.-H."/>
        </authorList>
    </citation>
    <scope>NUCLEOTIDE SEQUENCE</scope>
    <source>
        <strain evidence="3">Whitten #5841</strain>
        <tissue evidence="3">Leaf</tissue>
    </source>
</reference>
<dbReference type="OrthoDB" id="1897642at2759"/>
<organism evidence="3 4">
    <name type="scientific">Ceratopteris richardii</name>
    <name type="common">Triangle waterfern</name>
    <dbReference type="NCBI Taxonomy" id="49495"/>
    <lineage>
        <taxon>Eukaryota</taxon>
        <taxon>Viridiplantae</taxon>
        <taxon>Streptophyta</taxon>
        <taxon>Embryophyta</taxon>
        <taxon>Tracheophyta</taxon>
        <taxon>Polypodiopsida</taxon>
        <taxon>Polypodiidae</taxon>
        <taxon>Polypodiales</taxon>
        <taxon>Pteridineae</taxon>
        <taxon>Pteridaceae</taxon>
        <taxon>Parkerioideae</taxon>
        <taxon>Ceratopteris</taxon>
    </lineage>
</organism>
<dbReference type="Gene3D" id="2.130.10.10">
    <property type="entry name" value="YVTN repeat-like/Quinoprotein amine dehydrogenase"/>
    <property type="match status" value="2"/>
</dbReference>
<accession>A0A8T2UHG9</accession>
<dbReference type="InterPro" id="IPR015943">
    <property type="entry name" value="WD40/YVTN_repeat-like_dom_sf"/>
</dbReference>